<dbReference type="Pfam" id="PF00583">
    <property type="entry name" value="Acetyltransf_1"/>
    <property type="match status" value="1"/>
</dbReference>
<evidence type="ECO:0000259" key="1">
    <source>
        <dbReference type="PROSITE" id="PS51186"/>
    </source>
</evidence>
<dbReference type="Gene3D" id="3.40.630.30">
    <property type="match status" value="1"/>
</dbReference>
<keyword evidence="3" id="KW-1185">Reference proteome</keyword>
<sequence>MGWTLTDDLDVFLDRAGDFLRDDPVANTVPLTVTQAMRARGPGLYDSALFGWWTDGGRVGAAMLWTSGYPPLLSAMPEQAARELAGVLAGRDGAAVPGIEAAWGIAETFARAWTDATGAASRVALRERLYRLTRLAAPDPPPEGAARVAGAADRDLVLDLHAAFHRDAGGHGEMNRKVVEGKLAEGCLMLWEVEGRPVALAGRTPVVAEMARVAPVYTPTRHRNRGYGAAVTTAATRAAQDAGAAHVVLFTDLANPTSNGIYQRLGYHPVEDRVVIAFT</sequence>
<feature type="domain" description="N-acetyltransferase" evidence="1">
    <location>
        <begin position="144"/>
        <end position="279"/>
    </location>
</feature>
<gene>
    <name evidence="2" type="ORF">GCM10022254_26700</name>
</gene>
<evidence type="ECO:0000313" key="3">
    <source>
        <dbReference type="Proteomes" id="UP001501710"/>
    </source>
</evidence>
<dbReference type="InterPro" id="IPR016181">
    <property type="entry name" value="Acyl_CoA_acyltransferase"/>
</dbReference>
<dbReference type="PROSITE" id="PS51186">
    <property type="entry name" value="GNAT"/>
    <property type="match status" value="1"/>
</dbReference>
<dbReference type="EMBL" id="BAABAS010000005">
    <property type="protein sequence ID" value="GAA4230868.1"/>
    <property type="molecule type" value="Genomic_DNA"/>
</dbReference>
<dbReference type="SUPFAM" id="SSF55729">
    <property type="entry name" value="Acyl-CoA N-acyltransferases (Nat)"/>
    <property type="match status" value="1"/>
</dbReference>
<reference evidence="3" key="1">
    <citation type="journal article" date="2019" name="Int. J. Syst. Evol. Microbiol.">
        <title>The Global Catalogue of Microorganisms (GCM) 10K type strain sequencing project: providing services to taxonomists for standard genome sequencing and annotation.</title>
        <authorList>
            <consortium name="The Broad Institute Genomics Platform"/>
            <consortium name="The Broad Institute Genome Sequencing Center for Infectious Disease"/>
            <person name="Wu L."/>
            <person name="Ma J."/>
        </authorList>
    </citation>
    <scope>NUCLEOTIDE SEQUENCE [LARGE SCALE GENOMIC DNA]</scope>
    <source>
        <strain evidence="3">JCM 17440</strain>
    </source>
</reference>
<name>A0ABP8BZ85_9ACTN</name>
<dbReference type="Proteomes" id="UP001501710">
    <property type="component" value="Unassembled WGS sequence"/>
</dbReference>
<organism evidence="2 3">
    <name type="scientific">Actinomadura meridiana</name>
    <dbReference type="NCBI Taxonomy" id="559626"/>
    <lineage>
        <taxon>Bacteria</taxon>
        <taxon>Bacillati</taxon>
        <taxon>Actinomycetota</taxon>
        <taxon>Actinomycetes</taxon>
        <taxon>Streptosporangiales</taxon>
        <taxon>Thermomonosporaceae</taxon>
        <taxon>Actinomadura</taxon>
    </lineage>
</organism>
<accession>A0ABP8BZ85</accession>
<dbReference type="RefSeq" id="WP_344895211.1">
    <property type="nucleotide sequence ID" value="NZ_BAABAS010000005.1"/>
</dbReference>
<evidence type="ECO:0000313" key="2">
    <source>
        <dbReference type="EMBL" id="GAA4230868.1"/>
    </source>
</evidence>
<protein>
    <recommendedName>
        <fullName evidence="1">N-acetyltransferase domain-containing protein</fullName>
    </recommendedName>
</protein>
<proteinExistence type="predicted"/>
<dbReference type="InterPro" id="IPR000182">
    <property type="entry name" value="GNAT_dom"/>
</dbReference>
<comment type="caution">
    <text evidence="2">The sequence shown here is derived from an EMBL/GenBank/DDBJ whole genome shotgun (WGS) entry which is preliminary data.</text>
</comment>